<name>X0KPH8_FUSOX</name>
<dbReference type="EMBL" id="JH658020">
    <property type="protein sequence ID" value="EXM15453.1"/>
    <property type="molecule type" value="Genomic_DNA"/>
</dbReference>
<feature type="domain" description="NAD(P)-binding" evidence="4">
    <location>
        <begin position="24"/>
        <end position="81"/>
    </location>
</feature>
<dbReference type="HOGENOM" id="CLU_933952_0_0_1"/>
<proteinExistence type="inferred from homology"/>
<dbReference type="InterPro" id="IPR051609">
    <property type="entry name" value="NmrA/Isoflavone_reductase-like"/>
</dbReference>
<evidence type="ECO:0000259" key="4">
    <source>
        <dbReference type="Pfam" id="PF13460"/>
    </source>
</evidence>
<dbReference type="Gene3D" id="3.40.50.720">
    <property type="entry name" value="NAD(P)-binding Rossmann-like Domain"/>
    <property type="match status" value="1"/>
</dbReference>
<dbReference type="InterPro" id="IPR029058">
    <property type="entry name" value="AB_hydrolase_fold"/>
</dbReference>
<dbReference type="Pfam" id="PF13460">
    <property type="entry name" value="NAD_binding_10"/>
    <property type="match status" value="1"/>
</dbReference>
<dbReference type="InterPro" id="IPR016040">
    <property type="entry name" value="NAD(P)-bd_dom"/>
</dbReference>
<dbReference type="Gene3D" id="3.40.50.1820">
    <property type="entry name" value="alpha/beta hydrolase"/>
    <property type="match status" value="1"/>
</dbReference>
<evidence type="ECO:0000256" key="1">
    <source>
        <dbReference type="ARBA" id="ARBA00005725"/>
    </source>
</evidence>
<gene>
    <name evidence="5" type="ORF">FOTG_16189</name>
</gene>
<evidence type="ECO:0000256" key="3">
    <source>
        <dbReference type="ARBA" id="ARBA00023002"/>
    </source>
</evidence>
<accession>X0KPH8</accession>
<protein>
    <recommendedName>
        <fullName evidence="4">NAD(P)-binding domain-containing protein</fullName>
    </recommendedName>
</protein>
<evidence type="ECO:0000256" key="2">
    <source>
        <dbReference type="ARBA" id="ARBA00022857"/>
    </source>
</evidence>
<dbReference type="InterPro" id="IPR036291">
    <property type="entry name" value="NAD(P)-bd_dom_sf"/>
</dbReference>
<dbReference type="GO" id="GO:0016491">
    <property type="term" value="F:oxidoreductase activity"/>
    <property type="evidence" value="ECO:0007669"/>
    <property type="project" value="UniProtKB-KW"/>
</dbReference>
<dbReference type="Proteomes" id="UP000030701">
    <property type="component" value="Unassembled WGS sequence"/>
</dbReference>
<dbReference type="PANTHER" id="PTHR47706">
    <property type="entry name" value="NMRA-LIKE FAMILY PROTEIN"/>
    <property type="match status" value="1"/>
</dbReference>
<sequence length="298" mass="32713">MASQYPKNQTPGFINTIKTAAIVGAKGEIGKEFTEHLLKSGNQTVTTLTRNGSKTAVPGGVKLAHVDYNDEASLVEALKGQLKAFQVAKPGRWSLKRGSIFAQVSPNAREAGIGKAFREYASNYLSQESLEKLLQLYKFHPHTEDSASVKLLTNFITDIMFFAPVVVMAGHWPGFATVGLFNEHNPWEGPYKGQANHLLDVAYTWGNYNEVYKKDNWTVARALAESVISFTCGKDSLPPFDNGGRLVTIFGSSEERISSIVISIDEVMARRNRDIFRLARAAGGLDVLLDIAQGFLKA</sequence>
<dbReference type="SUPFAM" id="SSF53474">
    <property type="entry name" value="alpha/beta-Hydrolases"/>
    <property type="match status" value="1"/>
</dbReference>
<dbReference type="AlphaFoldDB" id="X0KPH8"/>
<comment type="similarity">
    <text evidence="1">Belongs to the NmrA-type oxidoreductase family. Isoflavone reductase subfamily.</text>
</comment>
<keyword evidence="3" id="KW-0560">Oxidoreductase</keyword>
<organism evidence="5">
    <name type="scientific">Fusarium oxysporum f. sp. vasinfectum 25433</name>
    <dbReference type="NCBI Taxonomy" id="1089449"/>
    <lineage>
        <taxon>Eukaryota</taxon>
        <taxon>Fungi</taxon>
        <taxon>Dikarya</taxon>
        <taxon>Ascomycota</taxon>
        <taxon>Pezizomycotina</taxon>
        <taxon>Sordariomycetes</taxon>
        <taxon>Hypocreomycetidae</taxon>
        <taxon>Hypocreales</taxon>
        <taxon>Nectriaceae</taxon>
        <taxon>Fusarium</taxon>
        <taxon>Fusarium oxysporum species complex</taxon>
    </lineage>
</organism>
<keyword evidence="2" id="KW-0521">NADP</keyword>
<evidence type="ECO:0000313" key="5">
    <source>
        <dbReference type="EMBL" id="EXM15453.1"/>
    </source>
</evidence>
<dbReference type="PANTHER" id="PTHR47706:SF7">
    <property type="entry name" value="CIPA-LIKE, PUTATIVE (AFU_ORTHOLOGUE AFUA_1G01630)-RELATED"/>
    <property type="match status" value="1"/>
</dbReference>
<dbReference type="SUPFAM" id="SSF51735">
    <property type="entry name" value="NAD(P)-binding Rossmann-fold domains"/>
    <property type="match status" value="1"/>
</dbReference>
<reference evidence="5" key="2">
    <citation type="submission" date="2012-05" db="EMBL/GenBank/DDBJ databases">
        <title>The Genome Annotation of Fusarium oxysporum Cotton.</title>
        <authorList>
            <consortium name="The Broad Institute Genomics Platform"/>
            <person name="Ma L.-J."/>
            <person name="Corby-Kistler H."/>
            <person name="Broz K."/>
            <person name="Gale L.R."/>
            <person name="Jonkers W."/>
            <person name="O'Donnell K."/>
            <person name="Ploetz R."/>
            <person name="Steinberg C."/>
            <person name="Schwartz D.C."/>
            <person name="VanEtten H."/>
            <person name="Zhou S."/>
            <person name="Young S.K."/>
            <person name="Zeng Q."/>
            <person name="Gargeya S."/>
            <person name="Fitzgerald M."/>
            <person name="Abouelleil A."/>
            <person name="Alvarado L."/>
            <person name="Chapman S.B."/>
            <person name="Gainer-Dewar J."/>
            <person name="Goldberg J."/>
            <person name="Griggs A."/>
            <person name="Gujja S."/>
            <person name="Hansen M."/>
            <person name="Howarth C."/>
            <person name="Imamovic A."/>
            <person name="Ireland A."/>
            <person name="Larimer J."/>
            <person name="McCowan C."/>
            <person name="Murphy C."/>
            <person name="Pearson M."/>
            <person name="Poon T.W."/>
            <person name="Priest M."/>
            <person name="Roberts A."/>
            <person name="Saif S."/>
            <person name="Shea T."/>
            <person name="Sykes S."/>
            <person name="Wortman J."/>
            <person name="Nusbaum C."/>
            <person name="Birren B."/>
        </authorList>
    </citation>
    <scope>NUCLEOTIDE SEQUENCE</scope>
    <source>
        <strain evidence="5">25433</strain>
    </source>
</reference>
<reference evidence="5" key="1">
    <citation type="submission" date="2011-11" db="EMBL/GenBank/DDBJ databases">
        <title>The Genome Sequence of Fusarium oxysporum Cotton.</title>
        <authorList>
            <consortium name="The Broad Institute Genome Sequencing Platform"/>
            <person name="Ma L.-J."/>
            <person name="Gale L.R."/>
            <person name="Schwartz D.C."/>
            <person name="Zhou S."/>
            <person name="Corby-Kistler H."/>
            <person name="Young S.K."/>
            <person name="Zeng Q."/>
            <person name="Gargeya S."/>
            <person name="Fitzgerald M."/>
            <person name="Haas B."/>
            <person name="Abouelleil A."/>
            <person name="Alvarado L."/>
            <person name="Arachchi H.M."/>
            <person name="Berlin A."/>
            <person name="Brown A."/>
            <person name="Chapman S.B."/>
            <person name="Chen Z."/>
            <person name="Dunbar C."/>
            <person name="Freedman E."/>
            <person name="Gearin G."/>
            <person name="Goldberg J."/>
            <person name="Griggs A."/>
            <person name="Gujja S."/>
            <person name="Heiman D."/>
            <person name="Howarth C."/>
            <person name="Larson L."/>
            <person name="Lui A."/>
            <person name="MacDonald P.J.P."/>
            <person name="Montmayeur A."/>
            <person name="Murphy C."/>
            <person name="Neiman D."/>
            <person name="Pearson M."/>
            <person name="Priest M."/>
            <person name="Roberts A."/>
            <person name="Saif S."/>
            <person name="Shea T."/>
            <person name="Shenoy N."/>
            <person name="Sisk P."/>
            <person name="Stolte C."/>
            <person name="Sykes S."/>
            <person name="Wortman J."/>
            <person name="Nusbaum C."/>
            <person name="Birren B."/>
        </authorList>
    </citation>
    <scope>NUCLEOTIDE SEQUENCE [LARGE SCALE GENOMIC DNA]</scope>
    <source>
        <strain evidence="5">25433</strain>
    </source>
</reference>